<proteinExistence type="inferred from homology"/>
<evidence type="ECO:0000313" key="4">
    <source>
        <dbReference type="Proteomes" id="UP000247892"/>
    </source>
</evidence>
<dbReference type="Pfam" id="PF13561">
    <property type="entry name" value="adh_short_C2"/>
    <property type="match status" value="1"/>
</dbReference>
<dbReference type="OrthoDB" id="7064009at2"/>
<dbReference type="PROSITE" id="PS00061">
    <property type="entry name" value="ADH_SHORT"/>
    <property type="match status" value="1"/>
</dbReference>
<dbReference type="InterPro" id="IPR036291">
    <property type="entry name" value="NAD(P)-bd_dom_sf"/>
</dbReference>
<keyword evidence="4" id="KW-1185">Reference proteome</keyword>
<dbReference type="AlphaFoldDB" id="A0A318LP30"/>
<organism evidence="3 4">
    <name type="scientific">Prauserella flavalba</name>
    <dbReference type="NCBI Taxonomy" id="1477506"/>
    <lineage>
        <taxon>Bacteria</taxon>
        <taxon>Bacillati</taxon>
        <taxon>Actinomycetota</taxon>
        <taxon>Actinomycetes</taxon>
        <taxon>Pseudonocardiales</taxon>
        <taxon>Pseudonocardiaceae</taxon>
        <taxon>Prauserella</taxon>
    </lineage>
</organism>
<sequence length="254" mass="26645">MMHRTGVALVTGASQGIGAAIARRLAADGEFVAINSYPDEDMIAAAKKVAADIHSAGGKAAVLPADISDPSSVDTMFTRCEAELGPVGSLVLNAAATGRSTWHEITEHEWDRMADVNLKGLFLCCRRAFARSGRPENSAIVTVSSVQAKLGAPDSLHYATTKAGIIGFTRSLAGALGPRGIRVNCVMPGAIQTEAEIAAFPDQEQVAQIMFASQMLQRRGKPEDVASVVSFLLGPDSSFMTGQTVCVDGGWVLL</sequence>
<name>A0A318LP30_9PSEU</name>
<dbReference type="GO" id="GO:0016616">
    <property type="term" value="F:oxidoreductase activity, acting on the CH-OH group of donors, NAD or NADP as acceptor"/>
    <property type="evidence" value="ECO:0007669"/>
    <property type="project" value="TreeGrafter"/>
</dbReference>
<dbReference type="PANTHER" id="PTHR42760:SF40">
    <property type="entry name" value="3-OXOACYL-[ACYL-CARRIER-PROTEIN] REDUCTASE, CHLOROPLASTIC"/>
    <property type="match status" value="1"/>
</dbReference>
<comment type="similarity">
    <text evidence="1">Belongs to the short-chain dehydrogenases/reductases (SDR) family.</text>
</comment>
<gene>
    <name evidence="3" type="ORF">BA062_22595</name>
</gene>
<dbReference type="EMBL" id="MASU01000009">
    <property type="protein sequence ID" value="PXY28866.1"/>
    <property type="molecule type" value="Genomic_DNA"/>
</dbReference>
<evidence type="ECO:0000256" key="1">
    <source>
        <dbReference type="ARBA" id="ARBA00006484"/>
    </source>
</evidence>
<dbReference type="PANTHER" id="PTHR42760">
    <property type="entry name" value="SHORT-CHAIN DEHYDROGENASES/REDUCTASES FAMILY MEMBER"/>
    <property type="match status" value="1"/>
</dbReference>
<dbReference type="Proteomes" id="UP000247892">
    <property type="component" value="Unassembled WGS sequence"/>
</dbReference>
<reference evidence="3 4" key="1">
    <citation type="submission" date="2016-07" db="EMBL/GenBank/DDBJ databases">
        <title>Draft genome sequence of Prauserella sp. YIM 121212, isolated from alkaline soil.</title>
        <authorList>
            <person name="Ruckert C."/>
            <person name="Albersmeier A."/>
            <person name="Jiang C.-L."/>
            <person name="Jiang Y."/>
            <person name="Kalinowski J."/>
            <person name="Schneider O."/>
            <person name="Winkler A."/>
            <person name="Zotchev S.B."/>
        </authorList>
    </citation>
    <scope>NUCLEOTIDE SEQUENCE [LARGE SCALE GENOMIC DNA]</scope>
    <source>
        <strain evidence="3 4">YIM 121212</strain>
    </source>
</reference>
<dbReference type="FunFam" id="3.40.50.720:FF:000084">
    <property type="entry name" value="Short-chain dehydrogenase reductase"/>
    <property type="match status" value="1"/>
</dbReference>
<comment type="caution">
    <text evidence="3">The sequence shown here is derived from an EMBL/GenBank/DDBJ whole genome shotgun (WGS) entry which is preliminary data.</text>
</comment>
<evidence type="ECO:0008006" key="5">
    <source>
        <dbReference type="Google" id="ProtNLM"/>
    </source>
</evidence>
<dbReference type="GO" id="GO:0030497">
    <property type="term" value="P:fatty acid elongation"/>
    <property type="evidence" value="ECO:0007669"/>
    <property type="project" value="TreeGrafter"/>
</dbReference>
<dbReference type="PRINTS" id="PR00081">
    <property type="entry name" value="GDHRDH"/>
</dbReference>
<protein>
    <recommendedName>
        <fullName evidence="5">3-oxoacyl-[acyl-carrier protein] reductase</fullName>
    </recommendedName>
</protein>
<dbReference type="SUPFAM" id="SSF51735">
    <property type="entry name" value="NAD(P)-binding Rossmann-fold domains"/>
    <property type="match status" value="1"/>
</dbReference>
<accession>A0A318LP30</accession>
<dbReference type="PRINTS" id="PR00080">
    <property type="entry name" value="SDRFAMILY"/>
</dbReference>
<evidence type="ECO:0000256" key="2">
    <source>
        <dbReference type="ARBA" id="ARBA00023002"/>
    </source>
</evidence>
<dbReference type="InterPro" id="IPR002347">
    <property type="entry name" value="SDR_fam"/>
</dbReference>
<dbReference type="InterPro" id="IPR020904">
    <property type="entry name" value="Sc_DH/Rdtase_CS"/>
</dbReference>
<dbReference type="Gene3D" id="3.40.50.720">
    <property type="entry name" value="NAD(P)-binding Rossmann-like Domain"/>
    <property type="match status" value="1"/>
</dbReference>
<evidence type="ECO:0000313" key="3">
    <source>
        <dbReference type="EMBL" id="PXY28866.1"/>
    </source>
</evidence>
<keyword evidence="2" id="KW-0560">Oxidoreductase</keyword>